<dbReference type="Proteomes" id="UP000522331">
    <property type="component" value="Unassembled WGS sequence"/>
</dbReference>
<dbReference type="PANTHER" id="PTHR24271">
    <property type="entry name" value="KALLIKREIN-RELATED"/>
    <property type="match status" value="1"/>
</dbReference>
<dbReference type="Pfam" id="PF00089">
    <property type="entry name" value="Trypsin"/>
    <property type="match status" value="1"/>
</dbReference>
<keyword evidence="6" id="KW-1015">Disulfide bond</keyword>
<dbReference type="PROSITE" id="PS00135">
    <property type="entry name" value="TRYPSIN_SER"/>
    <property type="match status" value="1"/>
</dbReference>
<evidence type="ECO:0000256" key="3">
    <source>
        <dbReference type="ARBA" id="ARBA00022801"/>
    </source>
</evidence>
<dbReference type="InterPro" id="IPR043504">
    <property type="entry name" value="Peptidase_S1_PA_chymotrypsin"/>
</dbReference>
<evidence type="ECO:0000256" key="1">
    <source>
        <dbReference type="ARBA" id="ARBA00022670"/>
    </source>
</evidence>
<reference evidence="9 10" key="1">
    <citation type="submission" date="2019-09" db="EMBL/GenBank/DDBJ databases">
        <title>Bird 10,000 Genomes (B10K) Project - Family phase.</title>
        <authorList>
            <person name="Zhang G."/>
        </authorList>
    </citation>
    <scope>NUCLEOTIDE SEQUENCE [LARGE SCALE GENOMIC DNA]</scope>
    <source>
        <strain evidence="9">B10K-DU-002-02</strain>
        <tissue evidence="9">Muscle</tissue>
    </source>
</reference>
<dbReference type="EMBL" id="VZTC01006615">
    <property type="protein sequence ID" value="NXB50287.1"/>
    <property type="molecule type" value="Genomic_DNA"/>
</dbReference>
<keyword evidence="4 7" id="KW-0720">Serine protease</keyword>
<dbReference type="InterPro" id="IPR001254">
    <property type="entry name" value="Trypsin_dom"/>
</dbReference>
<keyword evidence="1 7" id="KW-0645">Protease</keyword>
<evidence type="ECO:0000313" key="9">
    <source>
        <dbReference type="EMBL" id="NXB50287.1"/>
    </source>
</evidence>
<keyword evidence="3 7" id="KW-0378">Hydrolase</keyword>
<evidence type="ECO:0000256" key="6">
    <source>
        <dbReference type="ARBA" id="ARBA00023157"/>
    </source>
</evidence>
<proteinExistence type="predicted"/>
<organism evidence="9 10">
    <name type="scientific">Leucopsar rothschildi</name>
    <name type="common">Bali myna</name>
    <name type="synonym">Rothschild's mynah</name>
    <dbReference type="NCBI Taxonomy" id="127929"/>
    <lineage>
        <taxon>Eukaryota</taxon>
        <taxon>Metazoa</taxon>
        <taxon>Chordata</taxon>
        <taxon>Craniata</taxon>
        <taxon>Vertebrata</taxon>
        <taxon>Euteleostomi</taxon>
        <taxon>Archelosauria</taxon>
        <taxon>Archosauria</taxon>
        <taxon>Dinosauria</taxon>
        <taxon>Saurischia</taxon>
        <taxon>Theropoda</taxon>
        <taxon>Coelurosauria</taxon>
        <taxon>Aves</taxon>
        <taxon>Neognathae</taxon>
        <taxon>Neoaves</taxon>
        <taxon>Telluraves</taxon>
        <taxon>Australaves</taxon>
        <taxon>Passeriformes</taxon>
        <taxon>Sturnidae</taxon>
        <taxon>Leucopsar</taxon>
    </lineage>
</organism>
<dbReference type="PRINTS" id="PR00722">
    <property type="entry name" value="CHYMOTRYPSIN"/>
</dbReference>
<protein>
    <submittedName>
        <fullName evidence="9">MCT1A protease</fullName>
    </submittedName>
</protein>
<evidence type="ECO:0000259" key="8">
    <source>
        <dbReference type="PROSITE" id="PS50240"/>
    </source>
</evidence>
<name>A0A7K8EFR8_LEURO</name>
<feature type="domain" description="Peptidase S1" evidence="8">
    <location>
        <begin position="3"/>
        <end position="235"/>
    </location>
</feature>
<evidence type="ECO:0000256" key="2">
    <source>
        <dbReference type="ARBA" id="ARBA00022729"/>
    </source>
</evidence>
<dbReference type="PANTHER" id="PTHR24271:SF81">
    <property type="entry name" value="GRANZYME B"/>
    <property type="match status" value="1"/>
</dbReference>
<keyword evidence="2" id="KW-0732">Signal</keyword>
<keyword evidence="5" id="KW-0865">Zymogen</keyword>
<gene>
    <name evidence="9" type="primary">Mct1a</name>
    <name evidence="9" type="ORF">LEUROT_R01950</name>
</gene>
<evidence type="ECO:0000313" key="10">
    <source>
        <dbReference type="Proteomes" id="UP000522331"/>
    </source>
</evidence>
<dbReference type="InterPro" id="IPR033116">
    <property type="entry name" value="TRYPSIN_SER"/>
</dbReference>
<dbReference type="PROSITE" id="PS50240">
    <property type="entry name" value="TRYPSIN_DOM"/>
    <property type="match status" value="1"/>
</dbReference>
<dbReference type="AlphaFoldDB" id="A0A7K8EFR8"/>
<dbReference type="FunFam" id="2.40.10.10:FF:000068">
    <property type="entry name" value="transmembrane protease serine 2"/>
    <property type="match status" value="1"/>
</dbReference>
<evidence type="ECO:0000256" key="4">
    <source>
        <dbReference type="ARBA" id="ARBA00022825"/>
    </source>
</evidence>
<feature type="non-terminal residue" evidence="9">
    <location>
        <position position="1"/>
    </location>
</feature>
<dbReference type="InterPro" id="IPR009003">
    <property type="entry name" value="Peptidase_S1_PA"/>
</dbReference>
<dbReference type="CDD" id="cd00190">
    <property type="entry name" value="Tryp_SPc"/>
    <property type="match status" value="1"/>
</dbReference>
<dbReference type="Gene3D" id="2.40.10.10">
    <property type="entry name" value="Trypsin-like serine proteases"/>
    <property type="match status" value="2"/>
</dbReference>
<sequence>GRIIGGKEVKRHSRPYMAFLEIRVSNQSVPTTYNCGGFLIRPDAVLSAAHCVAKEGRVRVTVILGAHDIRARERSQQRIHVRDWVIHPKYSPDDFKNDIVLLKLKPRARINENVKFISIPSSRERVREGTKCKVAGWGWTSATGPSSNVMREVEQEVQTEEICQQLFPCKYQPQSMICVGDEDGEKAAYRGDSGGPLVCNRKAHGIVSYGPQRSIFPSVFTRISYFEPWIRKELRK</sequence>
<dbReference type="PROSITE" id="PS00134">
    <property type="entry name" value="TRYPSIN_HIS"/>
    <property type="match status" value="1"/>
</dbReference>
<accession>A0A7K8EFR8</accession>
<dbReference type="GO" id="GO:0006508">
    <property type="term" value="P:proteolysis"/>
    <property type="evidence" value="ECO:0007669"/>
    <property type="project" value="UniProtKB-KW"/>
</dbReference>
<keyword evidence="10" id="KW-1185">Reference proteome</keyword>
<dbReference type="SMART" id="SM00020">
    <property type="entry name" value="Tryp_SPc"/>
    <property type="match status" value="1"/>
</dbReference>
<dbReference type="FunFam" id="2.40.10.10:FF:000014">
    <property type="entry name" value="Complement factor D"/>
    <property type="match status" value="1"/>
</dbReference>
<dbReference type="SUPFAM" id="SSF50494">
    <property type="entry name" value="Trypsin-like serine proteases"/>
    <property type="match status" value="1"/>
</dbReference>
<evidence type="ECO:0000256" key="7">
    <source>
        <dbReference type="RuleBase" id="RU363034"/>
    </source>
</evidence>
<feature type="non-terminal residue" evidence="9">
    <location>
        <position position="236"/>
    </location>
</feature>
<evidence type="ECO:0000256" key="5">
    <source>
        <dbReference type="ARBA" id="ARBA00023145"/>
    </source>
</evidence>
<comment type="caution">
    <text evidence="9">The sequence shown here is derived from an EMBL/GenBank/DDBJ whole genome shotgun (WGS) entry which is preliminary data.</text>
</comment>
<dbReference type="InterPro" id="IPR001314">
    <property type="entry name" value="Peptidase_S1A"/>
</dbReference>
<dbReference type="InterPro" id="IPR018114">
    <property type="entry name" value="TRYPSIN_HIS"/>
</dbReference>
<dbReference type="GO" id="GO:0004252">
    <property type="term" value="F:serine-type endopeptidase activity"/>
    <property type="evidence" value="ECO:0007669"/>
    <property type="project" value="InterPro"/>
</dbReference>